<dbReference type="Gene3D" id="3.40.50.720">
    <property type="entry name" value="NAD(P)-binding Rossmann-like Domain"/>
    <property type="match status" value="1"/>
</dbReference>
<dbReference type="OrthoDB" id="9974981at2759"/>
<evidence type="ECO:0000313" key="5">
    <source>
        <dbReference type="Proteomes" id="UP000030752"/>
    </source>
</evidence>
<proteinExistence type="predicted"/>
<reference evidence="4 5" key="1">
    <citation type="submission" date="2013-03" db="EMBL/GenBank/DDBJ databases">
        <title>The Genome Sequence of Phialophora europaea CBS 101466.</title>
        <authorList>
            <consortium name="The Broad Institute Genomics Platform"/>
            <person name="Cuomo C."/>
            <person name="de Hoog S."/>
            <person name="Gorbushina A."/>
            <person name="Walker B."/>
            <person name="Young S.K."/>
            <person name="Zeng Q."/>
            <person name="Gargeya S."/>
            <person name="Fitzgerald M."/>
            <person name="Haas B."/>
            <person name="Abouelleil A."/>
            <person name="Allen A.W."/>
            <person name="Alvarado L."/>
            <person name="Arachchi H.M."/>
            <person name="Berlin A.M."/>
            <person name="Chapman S.B."/>
            <person name="Gainer-Dewar J."/>
            <person name="Goldberg J."/>
            <person name="Griggs A."/>
            <person name="Gujja S."/>
            <person name="Hansen M."/>
            <person name="Howarth C."/>
            <person name="Imamovic A."/>
            <person name="Ireland A."/>
            <person name="Larimer J."/>
            <person name="McCowan C."/>
            <person name="Murphy C."/>
            <person name="Pearson M."/>
            <person name="Poon T.W."/>
            <person name="Priest M."/>
            <person name="Roberts A."/>
            <person name="Saif S."/>
            <person name="Shea T."/>
            <person name="Sisk P."/>
            <person name="Sykes S."/>
            <person name="Wortman J."/>
            <person name="Nusbaum C."/>
            <person name="Birren B."/>
        </authorList>
    </citation>
    <scope>NUCLEOTIDE SEQUENCE [LARGE SCALE GENOMIC DNA]</scope>
    <source>
        <strain evidence="4 5">CBS 101466</strain>
    </source>
</reference>
<evidence type="ECO:0000259" key="3">
    <source>
        <dbReference type="Pfam" id="PF05368"/>
    </source>
</evidence>
<dbReference type="Proteomes" id="UP000030752">
    <property type="component" value="Unassembled WGS sequence"/>
</dbReference>
<dbReference type="AlphaFoldDB" id="W2SE39"/>
<gene>
    <name evidence="4" type="ORF">HMPREF1541_00497</name>
</gene>
<dbReference type="PANTHER" id="PTHR47706">
    <property type="entry name" value="NMRA-LIKE FAMILY PROTEIN"/>
    <property type="match status" value="1"/>
</dbReference>
<evidence type="ECO:0000256" key="2">
    <source>
        <dbReference type="ARBA" id="ARBA00023002"/>
    </source>
</evidence>
<protein>
    <recommendedName>
        <fullName evidence="3">NmrA-like domain-containing protein</fullName>
    </recommendedName>
</protein>
<accession>W2SE39</accession>
<organism evidence="4 5">
    <name type="scientific">Cyphellophora europaea (strain CBS 101466)</name>
    <name type="common">Phialophora europaea</name>
    <dbReference type="NCBI Taxonomy" id="1220924"/>
    <lineage>
        <taxon>Eukaryota</taxon>
        <taxon>Fungi</taxon>
        <taxon>Dikarya</taxon>
        <taxon>Ascomycota</taxon>
        <taxon>Pezizomycotina</taxon>
        <taxon>Eurotiomycetes</taxon>
        <taxon>Chaetothyriomycetidae</taxon>
        <taxon>Chaetothyriales</taxon>
        <taxon>Cyphellophoraceae</taxon>
        <taxon>Cyphellophora</taxon>
    </lineage>
</organism>
<dbReference type="eggNOG" id="ENOG502QTQ8">
    <property type="taxonomic scope" value="Eukaryota"/>
</dbReference>
<dbReference type="InParanoid" id="W2SE39"/>
<evidence type="ECO:0000256" key="1">
    <source>
        <dbReference type="ARBA" id="ARBA00022857"/>
    </source>
</evidence>
<dbReference type="STRING" id="1220924.W2SE39"/>
<dbReference type="VEuPathDB" id="FungiDB:HMPREF1541_00497"/>
<feature type="domain" description="NmrA-like" evidence="3">
    <location>
        <begin position="8"/>
        <end position="151"/>
    </location>
</feature>
<dbReference type="GO" id="GO:0016491">
    <property type="term" value="F:oxidoreductase activity"/>
    <property type="evidence" value="ECO:0007669"/>
    <property type="project" value="UniProtKB-KW"/>
</dbReference>
<keyword evidence="2" id="KW-0560">Oxidoreductase</keyword>
<dbReference type="GeneID" id="19967836"/>
<dbReference type="HOGENOM" id="CLU_044876_1_1_1"/>
<dbReference type="InterPro" id="IPR008030">
    <property type="entry name" value="NmrA-like"/>
</dbReference>
<keyword evidence="1" id="KW-0521">NADP</keyword>
<dbReference type="InterPro" id="IPR051609">
    <property type="entry name" value="NmrA/Isoflavone_reductase-like"/>
</dbReference>
<dbReference type="InterPro" id="IPR036291">
    <property type="entry name" value="NAD(P)-bd_dom_sf"/>
</dbReference>
<name>W2SE39_CYPE1</name>
<evidence type="ECO:0000313" key="4">
    <source>
        <dbReference type="EMBL" id="ETN46313.1"/>
    </source>
</evidence>
<dbReference type="Pfam" id="PF05368">
    <property type="entry name" value="NmrA"/>
    <property type="match status" value="1"/>
</dbReference>
<sequence>MPSNRIDKVAIVGAGGNSGRFRSSILTFLAVITEALVAGGKHTVTAITREGSQSELPSGVEVARVDYDKQESLVAALQGQDALIVTLNSQADLEGIQKKLIQAAGDAGVAWILPNEFGFDTANEQLIKDVVFTKMMVNTRANILAHGKSSFISVVTGFWYEWSLAIPPAYGIDLNNHSATLFDEGTTKISTSTWPQVGRAVAALLSLPIKSEGEGASCLEDFKNQLVYVSSFSVSQQDMLESAYRVTGTTEADWKIKKEGARKRYDEGIDQMKKGDRIGFVKMMYTRVFWDDNVGDHEGRVINKELGLPKEDLDEATKRAVQRAKEQKNLWVDGSD</sequence>
<dbReference type="PANTHER" id="PTHR47706:SF7">
    <property type="entry name" value="CIPA-LIKE, PUTATIVE (AFU_ORTHOLOGUE AFUA_1G01630)-RELATED"/>
    <property type="match status" value="1"/>
</dbReference>
<dbReference type="RefSeq" id="XP_008711025.1">
    <property type="nucleotide sequence ID" value="XM_008712803.1"/>
</dbReference>
<keyword evidence="5" id="KW-1185">Reference proteome</keyword>
<dbReference type="SUPFAM" id="SSF51735">
    <property type="entry name" value="NAD(P)-binding Rossmann-fold domains"/>
    <property type="match status" value="1"/>
</dbReference>
<dbReference type="EMBL" id="KB822711">
    <property type="protein sequence ID" value="ETN46313.1"/>
    <property type="molecule type" value="Genomic_DNA"/>
</dbReference>